<evidence type="ECO:0000256" key="1">
    <source>
        <dbReference type="SAM" id="SignalP"/>
    </source>
</evidence>
<sequence>MSYTIKFPVFLCLLLVLAKGAMAQNVSYETVNFSIPKTIFFGGERVWIASQATQGDFPAESKIIYAELVNRYNESVAIAKMSLEEGRSFNFLQLPLNLPSDNYLLRVFSRVSPYQNLEEGLVQQFITVFNRTVPPTVVAKRTSVPLSQEPNGITLSQDVNSAGSTLVITLPKDVEITEVSVSSVNPFLTDLGKISSARVYESIEKHSLIPELFGHVIEAKLEDAAVDTTQLYYLSLHGEKSALFTDRPDAEGTLFFDTGGMKNWKYLVAQADGNGSLLDFGIISPAPVTHYKSNFTFPELVISPEDQEYLNELLKGGQVEGYFVNEFEATLFPVVTGFVEDRTYLLDDYTRFETVEIVVKEYIQEISAKTIKKKKEFRSLDEVLGTSFDSNPLMLIDALPIFDSDLLASFDPKEFKSLDVLTRTFFLNEEKFPGVMSFSSYKNDFGGFPIPSNGIYLDYEGIQPKVVSAGSLFDAPTQDKNIMDWRTVLFWSAIPETAPISNSIEINIPETKGNFQVTVKTKTAQGESKEYLRNFQVK</sequence>
<name>A0A2W7QQB1_9BACT</name>
<feature type="chain" id="PRO_5015984909" description="GWxTD domain-containing protein" evidence="1">
    <location>
        <begin position="24"/>
        <end position="538"/>
    </location>
</feature>
<dbReference type="Proteomes" id="UP000249115">
    <property type="component" value="Unassembled WGS sequence"/>
</dbReference>
<dbReference type="RefSeq" id="WP_086503035.1">
    <property type="nucleotide sequence ID" value="NZ_QKZU01000021.1"/>
</dbReference>
<feature type="signal peptide" evidence="1">
    <location>
        <begin position="1"/>
        <end position="23"/>
    </location>
</feature>
<comment type="caution">
    <text evidence="2">The sequence shown here is derived from an EMBL/GenBank/DDBJ whole genome shotgun (WGS) entry which is preliminary data.</text>
</comment>
<organism evidence="2 3">
    <name type="scientific">Algoriphagus ratkowskyi</name>
    <dbReference type="NCBI Taxonomy" id="57028"/>
    <lineage>
        <taxon>Bacteria</taxon>
        <taxon>Pseudomonadati</taxon>
        <taxon>Bacteroidota</taxon>
        <taxon>Cytophagia</taxon>
        <taxon>Cytophagales</taxon>
        <taxon>Cyclobacteriaceae</taxon>
        <taxon>Algoriphagus</taxon>
    </lineage>
</organism>
<evidence type="ECO:0008006" key="4">
    <source>
        <dbReference type="Google" id="ProtNLM"/>
    </source>
</evidence>
<dbReference type="EMBL" id="QKZU01000021">
    <property type="protein sequence ID" value="PZX50693.1"/>
    <property type="molecule type" value="Genomic_DNA"/>
</dbReference>
<keyword evidence="1" id="KW-0732">Signal</keyword>
<proteinExistence type="predicted"/>
<protein>
    <recommendedName>
        <fullName evidence="4">GWxTD domain-containing protein</fullName>
    </recommendedName>
</protein>
<dbReference type="AlphaFoldDB" id="A0A2W7QQB1"/>
<evidence type="ECO:0000313" key="3">
    <source>
        <dbReference type="Proteomes" id="UP000249115"/>
    </source>
</evidence>
<gene>
    <name evidence="2" type="ORF">LV84_03885</name>
</gene>
<accession>A0A2W7QQB1</accession>
<evidence type="ECO:0000313" key="2">
    <source>
        <dbReference type="EMBL" id="PZX50693.1"/>
    </source>
</evidence>
<reference evidence="2 3" key="1">
    <citation type="submission" date="2018-06" db="EMBL/GenBank/DDBJ databases">
        <title>Genomic Encyclopedia of Archaeal and Bacterial Type Strains, Phase II (KMG-II): from individual species to whole genera.</title>
        <authorList>
            <person name="Goeker M."/>
        </authorList>
    </citation>
    <scope>NUCLEOTIDE SEQUENCE [LARGE SCALE GENOMIC DNA]</scope>
    <source>
        <strain evidence="2 3">DSM 22686</strain>
    </source>
</reference>